<evidence type="ECO:0008006" key="10">
    <source>
        <dbReference type="Google" id="ProtNLM"/>
    </source>
</evidence>
<organism evidence="8 9">
    <name type="scientific">Phycomyces blakesleeanus (strain ATCC 8743b / DSM 1359 / FGSC 10004 / NBRC 33097 / NRRL 1555)</name>
    <dbReference type="NCBI Taxonomy" id="763407"/>
    <lineage>
        <taxon>Eukaryota</taxon>
        <taxon>Fungi</taxon>
        <taxon>Fungi incertae sedis</taxon>
        <taxon>Mucoromycota</taxon>
        <taxon>Mucoromycotina</taxon>
        <taxon>Mucoromycetes</taxon>
        <taxon>Mucorales</taxon>
        <taxon>Phycomycetaceae</taxon>
        <taxon>Phycomyces</taxon>
    </lineage>
</organism>
<reference evidence="9" key="1">
    <citation type="submission" date="2015-06" db="EMBL/GenBank/DDBJ databases">
        <title>Expansion of signal transduction pathways in fungi by whole-genome duplication.</title>
        <authorList>
            <consortium name="DOE Joint Genome Institute"/>
            <person name="Corrochano L.M."/>
            <person name="Kuo A."/>
            <person name="Marcet-Houben M."/>
            <person name="Polaino S."/>
            <person name="Salamov A."/>
            <person name="Villalobos J.M."/>
            <person name="Alvarez M.I."/>
            <person name="Avalos J."/>
            <person name="Benito E.P."/>
            <person name="Benoit I."/>
            <person name="Burger G."/>
            <person name="Camino L.P."/>
            <person name="Canovas D."/>
            <person name="Cerda-Olmedo E."/>
            <person name="Cheng J.-F."/>
            <person name="Dominguez A."/>
            <person name="Elias M."/>
            <person name="Eslava A.P."/>
            <person name="Glaser F."/>
            <person name="Grimwood J."/>
            <person name="Gutierrez G."/>
            <person name="Heitman J."/>
            <person name="Henrissat B."/>
            <person name="Iturriaga E.A."/>
            <person name="Lang B.F."/>
            <person name="Lavin J.L."/>
            <person name="Lee S."/>
            <person name="Li W."/>
            <person name="Lindquist E."/>
            <person name="Lopez-Garcia S."/>
            <person name="Luque E.M."/>
            <person name="Marcos A.T."/>
            <person name="Martin J."/>
            <person name="McCluskey K."/>
            <person name="Medina H.R."/>
            <person name="Miralles-Duran A."/>
            <person name="Miyazaki A."/>
            <person name="Munoz-Torres E."/>
            <person name="Oguiza J.A."/>
            <person name="Ohm R."/>
            <person name="Olmedo M."/>
            <person name="Orejas M."/>
            <person name="Ortiz-Castellanos L."/>
            <person name="Pisabarro A.G."/>
            <person name="Rodriguez-Romero J."/>
            <person name="Ruiz-Herrera J."/>
            <person name="Ruiz-Vazquez R."/>
            <person name="Sanz C."/>
            <person name="Schackwitz W."/>
            <person name="Schmutz J."/>
            <person name="Shahriari M."/>
            <person name="Shelest E."/>
            <person name="Silva-Franco F."/>
            <person name="Soanes D."/>
            <person name="Syed K."/>
            <person name="Tagua V.G."/>
            <person name="Talbot N.J."/>
            <person name="Thon M."/>
            <person name="De vries R.P."/>
            <person name="Wiebenga A."/>
            <person name="Yadav J.S."/>
            <person name="Braun E.L."/>
            <person name="Baker S."/>
            <person name="Garre V."/>
            <person name="Horwitz B."/>
            <person name="Torres-Martinez S."/>
            <person name="Idnurm A."/>
            <person name="Herrera-Estrella A."/>
            <person name="Gabaldon T."/>
            <person name="Grigoriev I.V."/>
        </authorList>
    </citation>
    <scope>NUCLEOTIDE SEQUENCE [LARGE SCALE GENOMIC DNA]</scope>
    <source>
        <strain evidence="9">NRRL 1555(-)</strain>
    </source>
</reference>
<dbReference type="GO" id="GO:0008237">
    <property type="term" value="F:metallopeptidase activity"/>
    <property type="evidence" value="ECO:0007669"/>
    <property type="project" value="TreeGrafter"/>
</dbReference>
<dbReference type="STRING" id="763407.A0A167Q6N7"/>
<keyword evidence="3" id="KW-0862">Zinc</keyword>
<dbReference type="EMBL" id="KV440972">
    <property type="protein sequence ID" value="OAD79166.1"/>
    <property type="molecule type" value="Genomic_DNA"/>
</dbReference>
<sequence>MIYKALKKPKEDQALDILKRVASQVEPILTKRAWKVTHLQEFFPSNPNLLGTNVNRGHTINLRLRLHYDDKLFLDYEDILGTMLHELVHIVRAPHDATFYKMLEELNQELDELIRTGYTGQGFYSMGNRVGTGQNPLSHQVKYRAATAAEKRRRLQGIMLPVGGICLGGIQHQDVSPSIMAARAAEKRKQDQVESTKRKRDQNHPVKKKIMIDLTVEWSCPTCTFQNYEKVFACEMCLSIRPPDDVVPDESSTSIG</sequence>
<evidence type="ECO:0000259" key="7">
    <source>
        <dbReference type="PROSITE" id="PS51397"/>
    </source>
</evidence>
<dbReference type="Proteomes" id="UP000077315">
    <property type="component" value="Unassembled WGS sequence"/>
</dbReference>
<dbReference type="RefSeq" id="XP_018297206.1">
    <property type="nucleotide sequence ID" value="XM_018430178.1"/>
</dbReference>
<keyword evidence="1" id="KW-0479">Metal-binding</keyword>
<dbReference type="InterPro" id="IPR053000">
    <property type="entry name" value="WSS1-like_metalloprotease"/>
</dbReference>
<feature type="domain" description="WLM" evidence="7">
    <location>
        <begin position="1"/>
        <end position="190"/>
    </location>
</feature>
<dbReference type="SMART" id="SM00547">
    <property type="entry name" value="ZnF_RBZ"/>
    <property type="match status" value="1"/>
</dbReference>
<dbReference type="VEuPathDB" id="FungiDB:PHYBLDRAFT_139202"/>
<dbReference type="Pfam" id="PF08325">
    <property type="entry name" value="WLM"/>
    <property type="match status" value="1"/>
</dbReference>
<evidence type="ECO:0000313" key="9">
    <source>
        <dbReference type="Proteomes" id="UP000077315"/>
    </source>
</evidence>
<dbReference type="PROSITE" id="PS51397">
    <property type="entry name" value="WLM"/>
    <property type="match status" value="1"/>
</dbReference>
<evidence type="ECO:0000256" key="1">
    <source>
        <dbReference type="ARBA" id="ARBA00022723"/>
    </source>
</evidence>
<evidence type="ECO:0000256" key="3">
    <source>
        <dbReference type="ARBA" id="ARBA00022833"/>
    </source>
</evidence>
<proteinExistence type="predicted"/>
<dbReference type="InterPro" id="IPR013536">
    <property type="entry name" value="WLM_dom"/>
</dbReference>
<dbReference type="PROSITE" id="PS50199">
    <property type="entry name" value="ZF_RANBP2_2"/>
    <property type="match status" value="1"/>
</dbReference>
<dbReference type="SUPFAM" id="SSF90209">
    <property type="entry name" value="Ran binding protein zinc finger-like"/>
    <property type="match status" value="1"/>
</dbReference>
<accession>A0A167Q6N7</accession>
<feature type="domain" description="RanBP2-type" evidence="6">
    <location>
        <begin position="217"/>
        <end position="243"/>
    </location>
</feature>
<evidence type="ECO:0000256" key="4">
    <source>
        <dbReference type="PROSITE-ProRule" id="PRU00322"/>
    </source>
</evidence>
<feature type="region of interest" description="Disordered" evidence="5">
    <location>
        <begin position="183"/>
        <end position="205"/>
    </location>
</feature>
<dbReference type="InterPro" id="IPR036443">
    <property type="entry name" value="Znf_RanBP2_sf"/>
</dbReference>
<evidence type="ECO:0000313" key="8">
    <source>
        <dbReference type="EMBL" id="OAD79166.1"/>
    </source>
</evidence>
<gene>
    <name evidence="8" type="ORF">PHYBLDRAFT_139202</name>
</gene>
<dbReference type="GeneID" id="28991084"/>
<evidence type="ECO:0000259" key="6">
    <source>
        <dbReference type="PROSITE" id="PS50199"/>
    </source>
</evidence>
<protein>
    <recommendedName>
        <fullName evidence="10">WLM domain-containing protein</fullName>
    </recommendedName>
</protein>
<dbReference type="AlphaFoldDB" id="A0A167Q6N7"/>
<dbReference type="PANTHER" id="PTHR46622">
    <property type="entry name" value="DNA-DEPENDENT METALLOPROTEASE WSS1"/>
    <property type="match status" value="1"/>
</dbReference>
<dbReference type="Gene3D" id="2.30.30.380">
    <property type="entry name" value="Zn-finger domain of Sec23/24"/>
    <property type="match status" value="1"/>
</dbReference>
<dbReference type="InterPro" id="IPR001876">
    <property type="entry name" value="Znf_RanBP2"/>
</dbReference>
<dbReference type="InParanoid" id="A0A167Q6N7"/>
<dbReference type="GO" id="GO:0008270">
    <property type="term" value="F:zinc ion binding"/>
    <property type="evidence" value="ECO:0007669"/>
    <property type="project" value="UniProtKB-KW"/>
</dbReference>
<dbReference type="GO" id="GO:0005634">
    <property type="term" value="C:nucleus"/>
    <property type="evidence" value="ECO:0007669"/>
    <property type="project" value="TreeGrafter"/>
</dbReference>
<dbReference type="PROSITE" id="PS01358">
    <property type="entry name" value="ZF_RANBP2_1"/>
    <property type="match status" value="1"/>
</dbReference>
<evidence type="ECO:0000256" key="5">
    <source>
        <dbReference type="SAM" id="MobiDB-lite"/>
    </source>
</evidence>
<keyword evidence="9" id="KW-1185">Reference proteome</keyword>
<dbReference type="OrthoDB" id="261960at2759"/>
<evidence type="ECO:0000256" key="2">
    <source>
        <dbReference type="ARBA" id="ARBA00022771"/>
    </source>
</evidence>
<feature type="compositionally biased region" description="Basic and acidic residues" evidence="5">
    <location>
        <begin position="184"/>
        <end position="196"/>
    </location>
</feature>
<dbReference type="PANTHER" id="PTHR46622:SF1">
    <property type="entry name" value="DNA-DEPENDENT METALLOPROTEASE WSS1"/>
    <property type="match status" value="1"/>
</dbReference>
<dbReference type="GO" id="GO:0006281">
    <property type="term" value="P:DNA repair"/>
    <property type="evidence" value="ECO:0007669"/>
    <property type="project" value="TreeGrafter"/>
</dbReference>
<keyword evidence="2 4" id="KW-0863">Zinc-finger</keyword>
<name>A0A167Q6N7_PHYB8</name>